<comment type="caution">
    <text evidence="1">The sequence shown here is derived from an EMBL/GenBank/DDBJ whole genome shotgun (WGS) entry which is preliminary data.</text>
</comment>
<sequence length="68" mass="8312">MTYIDLPIGLTPRRGAEFHLIRWTRERDEWTAETIIAVYISSTLDEWIVDHRGRRVRLSRQEWLRYLP</sequence>
<reference evidence="1 2" key="1">
    <citation type="submission" date="2020-07" db="EMBL/GenBank/DDBJ databases">
        <title>Sequencing the genomes of 1000 actinobacteria strains.</title>
        <authorList>
            <person name="Klenk H.-P."/>
        </authorList>
    </citation>
    <scope>NUCLEOTIDE SEQUENCE [LARGE SCALE GENOMIC DNA]</scope>
    <source>
        <strain evidence="1 2">DSM 23871</strain>
    </source>
</reference>
<dbReference type="Proteomes" id="UP000589620">
    <property type="component" value="Unassembled WGS sequence"/>
</dbReference>
<accession>A0A852T0J3</accession>
<keyword evidence="2" id="KW-1185">Reference proteome</keyword>
<protein>
    <submittedName>
        <fullName evidence="1">Uncharacterized protein</fullName>
    </submittedName>
</protein>
<dbReference type="AlphaFoldDB" id="A0A852T0J3"/>
<dbReference type="RefSeq" id="WP_089909143.1">
    <property type="nucleotide sequence ID" value="NZ_BAAAPX010000001.1"/>
</dbReference>
<name>A0A852T0J3_9MICO</name>
<organism evidence="1 2">
    <name type="scientific">Leifsonia soli</name>
    <dbReference type="NCBI Taxonomy" id="582665"/>
    <lineage>
        <taxon>Bacteria</taxon>
        <taxon>Bacillati</taxon>
        <taxon>Actinomycetota</taxon>
        <taxon>Actinomycetes</taxon>
        <taxon>Micrococcales</taxon>
        <taxon>Microbacteriaceae</taxon>
        <taxon>Leifsonia</taxon>
    </lineage>
</organism>
<dbReference type="EMBL" id="JACCBJ010000001">
    <property type="protein sequence ID" value="NYD74170.1"/>
    <property type="molecule type" value="Genomic_DNA"/>
</dbReference>
<evidence type="ECO:0000313" key="2">
    <source>
        <dbReference type="Proteomes" id="UP000589620"/>
    </source>
</evidence>
<gene>
    <name evidence="1" type="ORF">BJ963_001689</name>
</gene>
<evidence type="ECO:0000313" key="1">
    <source>
        <dbReference type="EMBL" id="NYD74170.1"/>
    </source>
</evidence>
<proteinExistence type="predicted"/>